<proteinExistence type="inferred from homology"/>
<dbReference type="Pfam" id="PF07724">
    <property type="entry name" value="AAA_2"/>
    <property type="match status" value="1"/>
</dbReference>
<evidence type="ECO:0000313" key="8">
    <source>
        <dbReference type="Proteomes" id="UP000626092"/>
    </source>
</evidence>
<dbReference type="InterPro" id="IPR027417">
    <property type="entry name" value="P-loop_NTPase"/>
</dbReference>
<dbReference type="Pfam" id="PF02861">
    <property type="entry name" value="Clp_N"/>
    <property type="match status" value="1"/>
</dbReference>
<comment type="similarity">
    <text evidence="1">Belongs to the ClpA/ClpB family.</text>
</comment>
<keyword evidence="2 5" id="KW-0677">Repeat</keyword>
<dbReference type="PANTHER" id="PTHR43572:SF13">
    <property type="entry name" value="PROTEIN SUPPRESSOR OF MAX2 1"/>
    <property type="match status" value="1"/>
</dbReference>
<sequence>MRAGLSTIQQTLTPEASSILSLSITEAGRRNHGQTTPLHVAATLLASPSGFLRQACVRSHPNSSHPLQCRALELCFSVALERLPTTAAATAADPPISNALMAALKRAQAHQRRGCPEQQQQPLLAVKVELEQLVISILDDPSVSRVMREASFSSPAVKATIEQSLSNSNSQGVGLIRPGSSLSNCNRNLYLNPKLQQGSGNNSGQLGKEGGEEIKRVIDVLMRNKKRNPVLVGNSETESVVRELMRRIEKGEGFGEGEFKNVEVIQVGKKVKELGGVIEARMGRSGGGRVIVDLGDLKWLVEGGSGGDTGKEAVADVAEVVARFGGGGGGKVSLIGTATCETYLRCQVYFPSMENDWDLQAVPIALKSPIPGMFPRLGANGILSSSVGSLTPLKNFPTATTPLLRRISENSDPTRKTICCPNCSENYEQELAKLVANEYEKSSSEVKSEVAQPPLPQWLKNAKVLNTDAKSLDRSQTKGQETAFKQKSQDLLKKWSDACFRLHPNFHHNLSCEKTAPTRLPMTGLYNPKLVVRPQCQPKLQQTRNIGEVLQLNNNPVVNQTSEKPCSPPRSPVGTDLVLGRTKISESAPEDRVKDLLGCISFEPQQYQVTKFANEVDADLFKKLLKGLTGKVWWQREAASQVASAVTNSKFGGGNRRGTGSKGDIWLLFVGPDRLGKKKMASVLSEQICGTHPVTICLGSRRDDEESDMNFRGKTAIDRIAEAVRRNPFSVILLEDIDQADTVVRGSIKRAMERGRLVDSHGREMNLGNVIFVVTANGSMDNPENLDSSNVLDEKKLASVASGDWQLRLSVKEKGAKRRADWLQNEDRATKPRKEMGSGLSLDLNLAADYEDYKTDGSLNSSDLSVEHEAEQGLDQNRLFSIASVPHELINSVNDAIIFKNVEIAPIRREIKTAILEKFSVVVDDKTSIELEDEALEKILGGLWLGRTGLEEWIDKVLVPSFRQLKAQLPSDEIVVVRLESDGGSGSRSTGEWLPSKITVKVGGL</sequence>
<dbReference type="InterPro" id="IPR004176">
    <property type="entry name" value="Clp_R_N"/>
</dbReference>
<dbReference type="GO" id="GO:0016887">
    <property type="term" value="F:ATP hydrolysis activity"/>
    <property type="evidence" value="ECO:0007669"/>
    <property type="project" value="InterPro"/>
</dbReference>
<keyword evidence="4" id="KW-0804">Transcription</keyword>
<dbReference type="InterPro" id="IPR058954">
    <property type="entry name" value="AAA_lid_SMAX1"/>
</dbReference>
<dbReference type="Proteomes" id="UP000626092">
    <property type="component" value="Unassembled WGS sequence"/>
</dbReference>
<dbReference type="Gene3D" id="3.40.50.300">
    <property type="entry name" value="P-loop containing nucleotide triphosphate hydrolases"/>
    <property type="match status" value="2"/>
</dbReference>
<dbReference type="AlphaFoldDB" id="A0A834HJ81"/>
<name>A0A834HJ81_RHOSS</name>
<dbReference type="Pfam" id="PF23569">
    <property type="entry name" value="NBD_SMAX1"/>
    <property type="match status" value="1"/>
</dbReference>
<evidence type="ECO:0000256" key="4">
    <source>
        <dbReference type="ARBA" id="ARBA00023163"/>
    </source>
</evidence>
<dbReference type="CDD" id="cd19499">
    <property type="entry name" value="RecA-like_ClpB_Hsp104-like"/>
    <property type="match status" value="1"/>
</dbReference>
<comment type="caution">
    <text evidence="7">The sequence shown here is derived from an EMBL/GenBank/DDBJ whole genome shotgun (WGS) entry which is preliminary data.</text>
</comment>
<reference evidence="7" key="1">
    <citation type="submission" date="2019-11" db="EMBL/GenBank/DDBJ databases">
        <authorList>
            <person name="Liu Y."/>
            <person name="Hou J."/>
            <person name="Li T.-Q."/>
            <person name="Guan C.-H."/>
            <person name="Wu X."/>
            <person name="Wu H.-Z."/>
            <person name="Ling F."/>
            <person name="Zhang R."/>
            <person name="Shi X.-G."/>
            <person name="Ren J.-P."/>
            <person name="Chen E.-F."/>
            <person name="Sun J.-M."/>
        </authorList>
    </citation>
    <scope>NUCLEOTIDE SEQUENCE</scope>
    <source>
        <strain evidence="7">Adult_tree_wgs_1</strain>
        <tissue evidence="7">Leaves</tissue>
    </source>
</reference>
<dbReference type="PROSITE" id="PS51903">
    <property type="entry name" value="CLP_R"/>
    <property type="match status" value="1"/>
</dbReference>
<dbReference type="PANTHER" id="PTHR43572">
    <property type="entry name" value="CHAPERONE PROTEIN CLPD, CHLOROPLASTIC"/>
    <property type="match status" value="1"/>
</dbReference>
<dbReference type="SUPFAM" id="SSF81923">
    <property type="entry name" value="Double Clp-N motif"/>
    <property type="match status" value="1"/>
</dbReference>
<evidence type="ECO:0000313" key="7">
    <source>
        <dbReference type="EMBL" id="KAF7153305.1"/>
    </source>
</evidence>
<dbReference type="FunFam" id="1.10.1780.10:FF:000005">
    <property type="entry name" value="protein SUPPRESSOR OF MAX2 1"/>
    <property type="match status" value="1"/>
</dbReference>
<dbReference type="InterPro" id="IPR036628">
    <property type="entry name" value="Clp_N_dom_sf"/>
</dbReference>
<dbReference type="InterPro" id="IPR051650">
    <property type="entry name" value="SL_signaling_regulator"/>
</dbReference>
<keyword evidence="3" id="KW-0805">Transcription regulation</keyword>
<dbReference type="OrthoDB" id="1929681at2759"/>
<dbReference type="InterPro" id="IPR058680">
    <property type="entry name" value="NBD_SMAX1-like"/>
</dbReference>
<feature type="domain" description="Clp R" evidence="6">
    <location>
        <begin position="8"/>
        <end position="167"/>
    </location>
</feature>
<keyword evidence="8" id="KW-1185">Reference proteome</keyword>
<evidence type="ECO:0000256" key="3">
    <source>
        <dbReference type="ARBA" id="ARBA00023015"/>
    </source>
</evidence>
<dbReference type="EMBL" id="WJXA01000001">
    <property type="protein sequence ID" value="KAF7153305.1"/>
    <property type="molecule type" value="Genomic_DNA"/>
</dbReference>
<dbReference type="Gene3D" id="1.10.1780.10">
    <property type="entry name" value="Clp, N-terminal domain"/>
    <property type="match status" value="1"/>
</dbReference>
<dbReference type="GO" id="GO:0005524">
    <property type="term" value="F:ATP binding"/>
    <property type="evidence" value="ECO:0007669"/>
    <property type="project" value="InterPro"/>
</dbReference>
<accession>A0A834HJ81</accession>
<evidence type="ECO:0000259" key="6">
    <source>
        <dbReference type="PROSITE" id="PS51903"/>
    </source>
</evidence>
<protein>
    <recommendedName>
        <fullName evidence="6">Clp R domain-containing protein</fullName>
    </recommendedName>
</protein>
<organism evidence="7 8">
    <name type="scientific">Rhododendron simsii</name>
    <name type="common">Sims's rhododendron</name>
    <dbReference type="NCBI Taxonomy" id="118357"/>
    <lineage>
        <taxon>Eukaryota</taxon>
        <taxon>Viridiplantae</taxon>
        <taxon>Streptophyta</taxon>
        <taxon>Embryophyta</taxon>
        <taxon>Tracheophyta</taxon>
        <taxon>Spermatophyta</taxon>
        <taxon>Magnoliopsida</taxon>
        <taxon>eudicotyledons</taxon>
        <taxon>Gunneridae</taxon>
        <taxon>Pentapetalae</taxon>
        <taxon>asterids</taxon>
        <taxon>Ericales</taxon>
        <taxon>Ericaceae</taxon>
        <taxon>Ericoideae</taxon>
        <taxon>Rhodoreae</taxon>
        <taxon>Rhododendron</taxon>
    </lineage>
</organism>
<dbReference type="SUPFAM" id="SSF52540">
    <property type="entry name" value="P-loop containing nucleoside triphosphate hydrolases"/>
    <property type="match status" value="1"/>
</dbReference>
<evidence type="ECO:0000256" key="1">
    <source>
        <dbReference type="ARBA" id="ARBA00008675"/>
    </source>
</evidence>
<evidence type="ECO:0000256" key="2">
    <source>
        <dbReference type="ARBA" id="ARBA00022737"/>
    </source>
</evidence>
<evidence type="ECO:0000256" key="5">
    <source>
        <dbReference type="PROSITE-ProRule" id="PRU01251"/>
    </source>
</evidence>
<dbReference type="Pfam" id="PF26587">
    <property type="entry name" value="AAA_lid_SMAX1"/>
    <property type="match status" value="1"/>
</dbReference>
<gene>
    <name evidence="7" type="ORF">RHSIM_Rhsim01G0009600</name>
</gene>
<dbReference type="InterPro" id="IPR003959">
    <property type="entry name" value="ATPase_AAA_core"/>
</dbReference>